<organism evidence="1">
    <name type="scientific">bioreactor metagenome</name>
    <dbReference type="NCBI Taxonomy" id="1076179"/>
    <lineage>
        <taxon>unclassified sequences</taxon>
        <taxon>metagenomes</taxon>
        <taxon>ecological metagenomes</taxon>
    </lineage>
</organism>
<comment type="caution">
    <text evidence="1">The sequence shown here is derived from an EMBL/GenBank/DDBJ whole genome shotgun (WGS) entry which is preliminary data.</text>
</comment>
<sequence length="133" mass="14271">MFHGAEGTFSREAGPVGYLKRNLFVGSPLRIDFLILGELLGDFGAGRSRVTGSNAASGLVKAAGSSRVAQHELFQGAFFLSFANFCSERLRVSRRRISYGAWVFQSYRLGCGAPGQKQSCGAAYTGEARHNTG</sequence>
<accession>A0A645CKU9</accession>
<evidence type="ECO:0000313" key="1">
    <source>
        <dbReference type="EMBL" id="MPM77565.1"/>
    </source>
</evidence>
<gene>
    <name evidence="1" type="ORF">SDC9_124571</name>
</gene>
<protein>
    <submittedName>
        <fullName evidence="1">Uncharacterized protein</fullName>
    </submittedName>
</protein>
<name>A0A645CKU9_9ZZZZ</name>
<dbReference type="EMBL" id="VSSQ01028034">
    <property type="protein sequence ID" value="MPM77565.1"/>
    <property type="molecule type" value="Genomic_DNA"/>
</dbReference>
<proteinExistence type="predicted"/>
<dbReference type="AlphaFoldDB" id="A0A645CKU9"/>
<reference evidence="1" key="1">
    <citation type="submission" date="2019-08" db="EMBL/GenBank/DDBJ databases">
        <authorList>
            <person name="Kucharzyk K."/>
            <person name="Murdoch R.W."/>
            <person name="Higgins S."/>
            <person name="Loffler F."/>
        </authorList>
    </citation>
    <scope>NUCLEOTIDE SEQUENCE</scope>
</reference>